<dbReference type="EMBL" id="ASHM01001788">
    <property type="protein sequence ID" value="PNY07285.1"/>
    <property type="molecule type" value="Genomic_DNA"/>
</dbReference>
<dbReference type="InterPro" id="IPR002719">
    <property type="entry name" value="RB_B"/>
</dbReference>
<dbReference type="Proteomes" id="UP000236291">
    <property type="component" value="Unassembled WGS sequence"/>
</dbReference>
<dbReference type="SUPFAM" id="SSF47954">
    <property type="entry name" value="Cyclin-like"/>
    <property type="match status" value="2"/>
</dbReference>
<dbReference type="Pfam" id="PF01857">
    <property type="entry name" value="RB_B"/>
    <property type="match status" value="1"/>
</dbReference>
<proteinExistence type="predicted"/>
<dbReference type="AlphaFoldDB" id="A0A2K3NW83"/>
<dbReference type="GO" id="GO:0000977">
    <property type="term" value="F:RNA polymerase II transcription regulatory region sequence-specific DNA binding"/>
    <property type="evidence" value="ECO:0007669"/>
    <property type="project" value="TreeGrafter"/>
</dbReference>
<name>A0A2K3NW83_TRIPR</name>
<reference evidence="2 3" key="2">
    <citation type="journal article" date="2017" name="Front. Plant Sci.">
        <title>Gene Classification and Mining of Molecular Markers Useful in Red Clover (Trifolium pratense) Breeding.</title>
        <authorList>
            <person name="Istvanek J."/>
            <person name="Dluhosova J."/>
            <person name="Dluhos P."/>
            <person name="Patkova L."/>
            <person name="Nedelnik J."/>
            <person name="Repkova J."/>
        </authorList>
    </citation>
    <scope>NUCLEOTIDE SEQUENCE [LARGE SCALE GENOMIC DNA]</scope>
    <source>
        <strain evidence="3">cv. Tatra</strain>
        <tissue evidence="2">Young leaves</tissue>
    </source>
</reference>
<dbReference type="GO" id="GO:0005634">
    <property type="term" value="C:nucleus"/>
    <property type="evidence" value="ECO:0007669"/>
    <property type="project" value="InterPro"/>
</dbReference>
<dbReference type="PANTHER" id="PTHR13742:SF17">
    <property type="entry name" value="RE32990P-RELATED"/>
    <property type="match status" value="1"/>
</dbReference>
<accession>A0A2K3NW83</accession>
<dbReference type="GO" id="GO:0000785">
    <property type="term" value="C:chromatin"/>
    <property type="evidence" value="ECO:0007669"/>
    <property type="project" value="TreeGrafter"/>
</dbReference>
<evidence type="ECO:0000313" key="3">
    <source>
        <dbReference type="Proteomes" id="UP000236291"/>
    </source>
</evidence>
<gene>
    <name evidence="2" type="ORF">L195_g003773</name>
</gene>
<dbReference type="GO" id="GO:0005667">
    <property type="term" value="C:transcription regulator complex"/>
    <property type="evidence" value="ECO:0007669"/>
    <property type="project" value="TreeGrafter"/>
</dbReference>
<comment type="caution">
    <text evidence="2">The sequence shown here is derived from an EMBL/GenBank/DDBJ whole genome shotgun (WGS) entry which is preliminary data.</text>
</comment>
<dbReference type="Gene3D" id="1.10.472.10">
    <property type="entry name" value="Cyclin-like"/>
    <property type="match status" value="1"/>
</dbReference>
<dbReference type="GO" id="GO:0030154">
    <property type="term" value="P:cell differentiation"/>
    <property type="evidence" value="ECO:0007669"/>
    <property type="project" value="TreeGrafter"/>
</dbReference>
<dbReference type="STRING" id="57577.A0A2K3NW83"/>
<sequence length="290" mass="33013">MLAAVRIRGMVERLQLSQRTREDVYSIFQRILNERTHLFFNRHIDQIMWQQKHVGIITFYNDIFTPSVWPLVMELVTDEETVKSDQLAEVVNSKDGHLAQCLVSPKIVPFPRFPVMHRENDTPQNIRVSPLSSSEIIMLGAVRIDAMVEKLQLSQQTGENDLTFPGIIASYGLQPQYTPPVFHTEFVDWPLACLDPTKGQAYITNIVKYYHDIFFPYVKPLLSELYTVVTPARSYKIAEFINKADGHLAQCPEPPKIFTFPSLPVMSVEEKSAAHYAGVSPIGSSEVLSF</sequence>
<dbReference type="InterPro" id="IPR028309">
    <property type="entry name" value="RB_fam"/>
</dbReference>
<evidence type="ECO:0000259" key="1">
    <source>
        <dbReference type="Pfam" id="PF01857"/>
    </source>
</evidence>
<dbReference type="GO" id="GO:0006357">
    <property type="term" value="P:regulation of transcription by RNA polymerase II"/>
    <property type="evidence" value="ECO:0007669"/>
    <property type="project" value="InterPro"/>
</dbReference>
<dbReference type="PANTHER" id="PTHR13742">
    <property type="entry name" value="RETINOBLASTOMA-ASSOCIATED PROTEIN RB -RELATED"/>
    <property type="match status" value="1"/>
</dbReference>
<reference evidence="2 3" key="1">
    <citation type="journal article" date="2014" name="Am. J. Bot.">
        <title>Genome assembly and annotation for red clover (Trifolium pratense; Fabaceae).</title>
        <authorList>
            <person name="Istvanek J."/>
            <person name="Jaros M."/>
            <person name="Krenek A."/>
            <person name="Repkova J."/>
        </authorList>
    </citation>
    <scope>NUCLEOTIDE SEQUENCE [LARGE SCALE GENOMIC DNA]</scope>
    <source>
        <strain evidence="3">cv. Tatra</strain>
        <tissue evidence="2">Young leaves</tissue>
    </source>
</reference>
<dbReference type="GO" id="GO:2000134">
    <property type="term" value="P:negative regulation of G1/S transition of mitotic cell cycle"/>
    <property type="evidence" value="ECO:0007669"/>
    <property type="project" value="TreeGrafter"/>
</dbReference>
<protein>
    <submittedName>
        <fullName evidence="2">Retinoblastoma-related protein 1-like</fullName>
    </submittedName>
</protein>
<evidence type="ECO:0000313" key="2">
    <source>
        <dbReference type="EMBL" id="PNY07285.1"/>
    </source>
</evidence>
<feature type="domain" description="Retinoblastoma-associated protein B-box" evidence="1">
    <location>
        <begin position="2"/>
        <end position="48"/>
    </location>
</feature>
<organism evidence="2 3">
    <name type="scientific">Trifolium pratense</name>
    <name type="common">Red clover</name>
    <dbReference type="NCBI Taxonomy" id="57577"/>
    <lineage>
        <taxon>Eukaryota</taxon>
        <taxon>Viridiplantae</taxon>
        <taxon>Streptophyta</taxon>
        <taxon>Embryophyta</taxon>
        <taxon>Tracheophyta</taxon>
        <taxon>Spermatophyta</taxon>
        <taxon>Magnoliopsida</taxon>
        <taxon>eudicotyledons</taxon>
        <taxon>Gunneridae</taxon>
        <taxon>Pentapetalae</taxon>
        <taxon>rosids</taxon>
        <taxon>fabids</taxon>
        <taxon>Fabales</taxon>
        <taxon>Fabaceae</taxon>
        <taxon>Papilionoideae</taxon>
        <taxon>50 kb inversion clade</taxon>
        <taxon>NPAAA clade</taxon>
        <taxon>Hologalegina</taxon>
        <taxon>IRL clade</taxon>
        <taxon>Trifolieae</taxon>
        <taxon>Trifolium</taxon>
    </lineage>
</organism>
<dbReference type="InterPro" id="IPR036915">
    <property type="entry name" value="Cyclin-like_sf"/>
</dbReference>